<keyword evidence="2" id="KW-1185">Reference proteome</keyword>
<accession>A0ACC1R5U4</accession>
<comment type="caution">
    <text evidence="1">The sequence shown here is derived from an EMBL/GenBank/DDBJ whole genome shotgun (WGS) entry which is preliminary data.</text>
</comment>
<organism evidence="1 2">
    <name type="scientific">Lecanicillium saksenae</name>
    <dbReference type="NCBI Taxonomy" id="468837"/>
    <lineage>
        <taxon>Eukaryota</taxon>
        <taxon>Fungi</taxon>
        <taxon>Dikarya</taxon>
        <taxon>Ascomycota</taxon>
        <taxon>Pezizomycotina</taxon>
        <taxon>Sordariomycetes</taxon>
        <taxon>Hypocreomycetidae</taxon>
        <taxon>Hypocreales</taxon>
        <taxon>Cordycipitaceae</taxon>
        <taxon>Lecanicillium</taxon>
    </lineage>
</organism>
<evidence type="ECO:0000313" key="1">
    <source>
        <dbReference type="EMBL" id="KAJ3498700.1"/>
    </source>
</evidence>
<proteinExistence type="predicted"/>
<gene>
    <name evidence="1" type="ORF">NLG97_g909</name>
</gene>
<dbReference type="Proteomes" id="UP001148737">
    <property type="component" value="Unassembled WGS sequence"/>
</dbReference>
<evidence type="ECO:0000313" key="2">
    <source>
        <dbReference type="Proteomes" id="UP001148737"/>
    </source>
</evidence>
<name>A0ACC1R5U4_9HYPO</name>
<dbReference type="EMBL" id="JANAKD010000038">
    <property type="protein sequence ID" value="KAJ3498700.1"/>
    <property type="molecule type" value="Genomic_DNA"/>
</dbReference>
<reference evidence="1" key="1">
    <citation type="submission" date="2022-07" db="EMBL/GenBank/DDBJ databases">
        <title>Genome Sequence of Lecanicillium saksenae.</title>
        <authorList>
            <person name="Buettner E."/>
        </authorList>
    </citation>
    <scope>NUCLEOTIDE SEQUENCE</scope>
    <source>
        <strain evidence="1">VT-O1</strain>
    </source>
</reference>
<protein>
    <submittedName>
        <fullName evidence="1">Uncharacterized protein</fullName>
    </submittedName>
</protein>
<sequence length="1556" mass="172314">MLAASTITPFRLRRGVSLRSTTPHLKRSRWTVDICARLLTRRQTVPTTNLDRLSNPVNGHPIHDTQLQQETTPYQHRSFPIRTLHPHAHPSENVYYGMHASHRAREHQLRRKTPNGTIDAGYDGSSAKSSTGEPPLKQLALPGQAVSALEYQMLGAQSYHQSHVMDSTNASIQMPTAPWQPPGYIIGPLQAHNFRPSSQNAAVPFASVYQPVIRANEYNVRAFCPPPPTLVGGLPLGQLGWHQGSSLWDYQYQSAQDTSAIPRGAYPAALHPEYAPTLVAANTLAPSNHALGYPPHGSKPKAQSSYILNHDNYNHHPDFKDKALSQAYRCYAGLVGYLQANARASMSKDSVGTDHASPKHLIFPKPPRPRRGNTGLGKLPQHSIPPNIQTSGRIFRSASFNSTGAQGHHYTHVPQPSRYAMVVGVDQFRAQQSEASGPIPVLESFDLTGQNVSPVNDARSSLDILKHLCEQSQWTWVEGMLILGCLQYAVEQYADALRCFSRITALDPSHVEAIANMAASLYCLGRHDDAEHNWIRVIQQRPSYLEAVEHLVGLLYKKRSKEAIDIVCYVQKALAAVGQSGQATAGTRVDSSTGHIHNSQIAGQKSMNSQQAFDFSSGGYASSGYNLPGSENGRILALIHAKGTMLYGLKDVDGAAQAFEEAVLISVGRHINGIRELVRGIQDSLSRVASPARGTQPLLLTPDKARHAARLLFGGEGELPGLRWVNDFTPRRAAVQTTSNSLLSLAKIFQDSMASGASGSTLARPSSGVGDILSLYYLSLSLQESPSTANNVGILLAGIPQATSDQDNTPSHIQPSIPGVLPGSGLSLALAYYNYGLRLDPKHVHLHTNLGSLLKDVGQLDLAIQMYERAVACDGTFDIALTNLANAVKDKGRISEAIGYYRRAVAANPGFAEAVCGLFTALNSVCDWKGRGGIYLYLGKYDRWHVDEGGRLLDAETTKSASGLSKRVTEIVRQQLEDASQWGRTIVDKPLIQLLAQNLAHLIQDSSFDLEENLQEWIGSRWAGSRLVRLLERAAKVLLRNWYLDLHSLPRKMNLPYIRPRLPQSLSVPSAPTVLPFHTFTSPLTAKEVRIISQRNAMRISCAALRAPWLPETILPPPAPPSPHLNVGYVSSDFNNHPLAHLMQSVFGFHNKGRIRAFCYATTPSDKSSYREQIEKEAPVFRDVSSWTPERLIKQISDDSIHILVNLNGYTRGARNEIFAARPAPIQMSFMGFAGTLGAEWCDYILADTTAIPPSTLRPWRHNRTLEDVFHDQSEADSGEWMYTENIIFCRDTFFCCDHAQSSSPSERNMTWADEQNRRLAMRKELFPHLPEDTVILANFNQLYKIDPSTFRSWLRILAQVPKAILWLLRFPEAGEANLRQTAELWAGPEVASRLIFTDVAQKNQHISRARVCDLFLDTPECNAHTTAADVLWSSTPLLTYPRYPYKMCSRMAASILRGALPKSIEGRCVADQLITASEEDYEKSAIELAVGLLYSRTVAGKVEASGRLAEMRKLLWHNKWTCGLFDTRRWVRDVESAYEEAWRRWESGEGGDIYL</sequence>